<gene>
    <name evidence="2" type="ORF">BDN70DRAFT_916839</name>
</gene>
<dbReference type="Gene3D" id="3.80.10.10">
    <property type="entry name" value="Ribonuclease Inhibitor"/>
    <property type="match status" value="1"/>
</dbReference>
<dbReference type="InterPro" id="IPR001810">
    <property type="entry name" value="F-box_dom"/>
</dbReference>
<dbReference type="CDD" id="cd09917">
    <property type="entry name" value="F-box_SF"/>
    <property type="match status" value="1"/>
</dbReference>
<dbReference type="InterPro" id="IPR036047">
    <property type="entry name" value="F-box-like_dom_sf"/>
</dbReference>
<evidence type="ECO:0000313" key="3">
    <source>
        <dbReference type="Proteomes" id="UP000807469"/>
    </source>
</evidence>
<dbReference type="PROSITE" id="PS50181">
    <property type="entry name" value="FBOX"/>
    <property type="match status" value="1"/>
</dbReference>
<organism evidence="2 3">
    <name type="scientific">Pholiota conissans</name>
    <dbReference type="NCBI Taxonomy" id="109636"/>
    <lineage>
        <taxon>Eukaryota</taxon>
        <taxon>Fungi</taxon>
        <taxon>Dikarya</taxon>
        <taxon>Basidiomycota</taxon>
        <taxon>Agaricomycotina</taxon>
        <taxon>Agaricomycetes</taxon>
        <taxon>Agaricomycetidae</taxon>
        <taxon>Agaricales</taxon>
        <taxon>Agaricineae</taxon>
        <taxon>Strophariaceae</taxon>
        <taxon>Pholiota</taxon>
    </lineage>
</organism>
<dbReference type="InterPro" id="IPR032675">
    <property type="entry name" value="LRR_dom_sf"/>
</dbReference>
<dbReference type="AlphaFoldDB" id="A0A9P5ZEW3"/>
<comment type="caution">
    <text evidence="2">The sequence shown here is derived from an EMBL/GenBank/DDBJ whole genome shotgun (WGS) entry which is preliminary data.</text>
</comment>
<accession>A0A9P5ZEW3</accession>
<proteinExistence type="predicted"/>
<dbReference type="Pfam" id="PF00646">
    <property type="entry name" value="F-box"/>
    <property type="match status" value="1"/>
</dbReference>
<dbReference type="OrthoDB" id="3039255at2759"/>
<dbReference type="Proteomes" id="UP000807469">
    <property type="component" value="Unassembled WGS sequence"/>
</dbReference>
<name>A0A9P5ZEW3_9AGAR</name>
<evidence type="ECO:0000259" key="1">
    <source>
        <dbReference type="PROSITE" id="PS50181"/>
    </source>
</evidence>
<dbReference type="SUPFAM" id="SSF81383">
    <property type="entry name" value="F-box domain"/>
    <property type="match status" value="1"/>
</dbReference>
<evidence type="ECO:0000313" key="2">
    <source>
        <dbReference type="EMBL" id="KAF9485735.1"/>
    </source>
</evidence>
<dbReference type="EMBL" id="MU155134">
    <property type="protein sequence ID" value="KAF9485735.1"/>
    <property type="molecule type" value="Genomic_DNA"/>
</dbReference>
<protein>
    <recommendedName>
        <fullName evidence="1">F-box domain-containing protein</fullName>
    </recommendedName>
</protein>
<keyword evidence="3" id="KW-1185">Reference proteome</keyword>
<sequence>MTAELPYELWQYIASFLDTKSLRTLLLVNQTLCSIAQGECYKTMAIGLMPYPLIVPRPNNILNAPRNIQWPIARRIKHLVFSYGDLTPPKKKRSKMRDVIMETMRGLRRLARVKRQHSDGNGTDIFNHFMDTVPALTSVSALTLDINLEQDDWRTQRLKILHASWPVFADNLRSLSITLGIEDIPPLLPKSKLNRLEILSISISWSLCSASHQALVMSNDLVPFIAAHCDTIRDFVLNLPTSLDHSTFLKSTPNLPFLRKFTLIQYYINLGQHDFDGHFEFLTAHRSHLQHLEVRMHPRSFSSPSFPSCAQWFSQPWQMIHFPNLHVLKFDIYDDLRWRDDINLASTPLFHQHMHQLVALEFRQWDVTYSNIAQFVTALRPSNLQNLSLSISTMSADLLHLLADELPKLHSLQLYSAERDIFVNGNNDQRLFKFCKDILNADFSEWKLHVLDLQFPFSFLNRKLFQAALLSALPRLQHLDGRWREEYRAGCYIWNEANWRK</sequence>
<feature type="domain" description="F-box" evidence="1">
    <location>
        <begin position="1"/>
        <end position="44"/>
    </location>
</feature>
<reference evidence="2" key="1">
    <citation type="submission" date="2020-11" db="EMBL/GenBank/DDBJ databases">
        <authorList>
            <consortium name="DOE Joint Genome Institute"/>
            <person name="Ahrendt S."/>
            <person name="Riley R."/>
            <person name="Andreopoulos W."/>
            <person name="Labutti K."/>
            <person name="Pangilinan J."/>
            <person name="Ruiz-Duenas F.J."/>
            <person name="Barrasa J.M."/>
            <person name="Sanchez-Garcia M."/>
            <person name="Camarero S."/>
            <person name="Miyauchi S."/>
            <person name="Serrano A."/>
            <person name="Linde D."/>
            <person name="Babiker R."/>
            <person name="Drula E."/>
            <person name="Ayuso-Fernandez I."/>
            <person name="Pacheco R."/>
            <person name="Padilla G."/>
            <person name="Ferreira P."/>
            <person name="Barriuso J."/>
            <person name="Kellner H."/>
            <person name="Castanera R."/>
            <person name="Alfaro M."/>
            <person name="Ramirez L."/>
            <person name="Pisabarro A.G."/>
            <person name="Kuo A."/>
            <person name="Tritt A."/>
            <person name="Lipzen A."/>
            <person name="He G."/>
            <person name="Yan M."/>
            <person name="Ng V."/>
            <person name="Cullen D."/>
            <person name="Martin F."/>
            <person name="Rosso M.-N."/>
            <person name="Henrissat B."/>
            <person name="Hibbett D."/>
            <person name="Martinez A.T."/>
            <person name="Grigoriev I.V."/>
        </authorList>
    </citation>
    <scope>NUCLEOTIDE SEQUENCE</scope>
    <source>
        <strain evidence="2">CIRM-BRFM 674</strain>
    </source>
</reference>